<organism evidence="1">
    <name type="scientific">uncultured Coleofasciculus sp</name>
    <dbReference type="NCBI Taxonomy" id="1267456"/>
    <lineage>
        <taxon>Bacteria</taxon>
        <taxon>Bacillati</taxon>
        <taxon>Cyanobacteriota</taxon>
        <taxon>Cyanophyceae</taxon>
        <taxon>Coleofasciculales</taxon>
        <taxon>Coleofasciculaceae</taxon>
        <taxon>Coleofasciculus</taxon>
        <taxon>environmental samples</taxon>
    </lineage>
</organism>
<evidence type="ECO:0000313" key="1">
    <source>
        <dbReference type="EMBL" id="CAA9241974.1"/>
    </source>
</evidence>
<accession>A0A6J4I4V4</accession>
<name>A0A6J4I4V4_9CYAN</name>
<proteinExistence type="predicted"/>
<dbReference type="AlphaFoldDB" id="A0A6J4I4V4"/>
<reference evidence="1" key="1">
    <citation type="submission" date="2020-02" db="EMBL/GenBank/DDBJ databases">
        <authorList>
            <person name="Meier V. D."/>
        </authorList>
    </citation>
    <scope>NUCLEOTIDE SEQUENCE</scope>
    <source>
        <strain evidence="1">AVDCRST_MAG92</strain>
    </source>
</reference>
<gene>
    <name evidence="1" type="ORF">AVDCRST_MAG92-1580</name>
</gene>
<dbReference type="EMBL" id="CADCTM010000231">
    <property type="protein sequence ID" value="CAA9241974.1"/>
    <property type="molecule type" value="Genomic_DNA"/>
</dbReference>
<sequence>MRSWELAQQLVLMKTQQKSLRLNPVIINAHQYDYILKRLYLMPMMFYLQHRWHMRQRII</sequence>
<protein>
    <submittedName>
        <fullName evidence="1">Uncharacterized protein</fullName>
    </submittedName>
</protein>